<sequence length="146" mass="16119">MSDGLNLDALDEKMTMMGNGEARCSRQNIVPLSSKSWFRHSDHQVHHSILLARIYRHFLLILPLKYVIMNLAAVGTLIKQRRAVLGITQQHLAAVSEVALVTVKLIELGKGNPSWQTLEKLAGALGLEITVGVKTMNVDETGLRVP</sequence>
<dbReference type="InterPro" id="IPR010982">
    <property type="entry name" value="Lambda_DNA-bd_dom_sf"/>
</dbReference>
<dbReference type="PROSITE" id="PS50943">
    <property type="entry name" value="HTH_CROC1"/>
    <property type="match status" value="1"/>
</dbReference>
<dbReference type="CDD" id="cd00093">
    <property type="entry name" value="HTH_XRE"/>
    <property type="match status" value="1"/>
</dbReference>
<proteinExistence type="predicted"/>
<dbReference type="Gene3D" id="1.10.260.40">
    <property type="entry name" value="lambda repressor-like DNA-binding domains"/>
    <property type="match status" value="1"/>
</dbReference>
<reference evidence="2" key="1">
    <citation type="submission" date="2020-02" db="EMBL/GenBank/DDBJ databases">
        <authorList>
            <person name="Meier V. D."/>
        </authorList>
    </citation>
    <scope>NUCLEOTIDE SEQUENCE</scope>
    <source>
        <strain evidence="2">AVDCRST_MAG56</strain>
    </source>
</reference>
<dbReference type="InterPro" id="IPR001387">
    <property type="entry name" value="Cro/C1-type_HTH"/>
</dbReference>
<gene>
    <name evidence="2" type="ORF">AVDCRST_MAG56-6217</name>
</gene>
<dbReference type="EMBL" id="CADCTQ010000513">
    <property type="protein sequence ID" value="CAA9310954.1"/>
    <property type="molecule type" value="Genomic_DNA"/>
</dbReference>
<name>A0A6J4KQ34_9SPHI</name>
<organism evidence="2">
    <name type="scientific">uncultured Cytophagales bacterium</name>
    <dbReference type="NCBI Taxonomy" id="158755"/>
    <lineage>
        <taxon>Bacteria</taxon>
        <taxon>Pseudomonadati</taxon>
        <taxon>Bacteroidota</taxon>
        <taxon>Sphingobacteriia</taxon>
        <taxon>Sphingobacteriales</taxon>
        <taxon>environmental samples</taxon>
    </lineage>
</organism>
<dbReference type="Pfam" id="PF01381">
    <property type="entry name" value="HTH_3"/>
    <property type="match status" value="1"/>
</dbReference>
<evidence type="ECO:0000259" key="1">
    <source>
        <dbReference type="PROSITE" id="PS50943"/>
    </source>
</evidence>
<dbReference type="SUPFAM" id="SSF47413">
    <property type="entry name" value="lambda repressor-like DNA-binding domains"/>
    <property type="match status" value="1"/>
</dbReference>
<evidence type="ECO:0000313" key="2">
    <source>
        <dbReference type="EMBL" id="CAA9310954.1"/>
    </source>
</evidence>
<dbReference type="SMART" id="SM00530">
    <property type="entry name" value="HTH_XRE"/>
    <property type="match status" value="1"/>
</dbReference>
<protein>
    <recommendedName>
        <fullName evidence="1">HTH cro/C1-type domain-containing protein</fullName>
    </recommendedName>
</protein>
<dbReference type="GO" id="GO:0003677">
    <property type="term" value="F:DNA binding"/>
    <property type="evidence" value="ECO:0007669"/>
    <property type="project" value="InterPro"/>
</dbReference>
<dbReference type="AlphaFoldDB" id="A0A6J4KQ34"/>
<feature type="domain" description="HTH cro/C1-type" evidence="1">
    <location>
        <begin position="78"/>
        <end position="132"/>
    </location>
</feature>
<accession>A0A6J4KQ34</accession>